<sequence>MNETEEAVSFIVEPDNEDLPPILDETDSSVSQQVANEKEDIEEGELKQDKSPAQAPKPAVSNEDALQQIAKKLNERAARFSKEATEEAARRLSNIKPHKDKVVDNVELEVEVIR</sequence>
<feature type="non-terminal residue" evidence="3">
    <location>
        <position position="114"/>
    </location>
</feature>
<keyword evidence="1" id="KW-0175">Coiled coil</keyword>
<feature type="region of interest" description="Disordered" evidence="2">
    <location>
        <begin position="1"/>
        <end position="61"/>
    </location>
</feature>
<dbReference type="Proteomes" id="UP000479000">
    <property type="component" value="Unassembled WGS sequence"/>
</dbReference>
<feature type="coiled-coil region" evidence="1">
    <location>
        <begin position="63"/>
        <end position="90"/>
    </location>
</feature>
<organism evidence="3 4">
    <name type="scientific">Nesidiocoris tenuis</name>
    <dbReference type="NCBI Taxonomy" id="355587"/>
    <lineage>
        <taxon>Eukaryota</taxon>
        <taxon>Metazoa</taxon>
        <taxon>Ecdysozoa</taxon>
        <taxon>Arthropoda</taxon>
        <taxon>Hexapoda</taxon>
        <taxon>Insecta</taxon>
        <taxon>Pterygota</taxon>
        <taxon>Neoptera</taxon>
        <taxon>Paraneoptera</taxon>
        <taxon>Hemiptera</taxon>
        <taxon>Heteroptera</taxon>
        <taxon>Panheteroptera</taxon>
        <taxon>Cimicomorpha</taxon>
        <taxon>Miridae</taxon>
        <taxon>Dicyphina</taxon>
        <taxon>Nesidiocoris</taxon>
    </lineage>
</organism>
<reference evidence="3 4" key="1">
    <citation type="submission" date="2020-02" db="EMBL/GenBank/DDBJ databases">
        <authorList>
            <person name="Ferguson B K."/>
        </authorList>
    </citation>
    <scope>NUCLEOTIDE SEQUENCE [LARGE SCALE GENOMIC DNA]</scope>
</reference>
<evidence type="ECO:0000256" key="1">
    <source>
        <dbReference type="SAM" id="Coils"/>
    </source>
</evidence>
<evidence type="ECO:0000313" key="4">
    <source>
        <dbReference type="Proteomes" id="UP000479000"/>
    </source>
</evidence>
<evidence type="ECO:0000256" key="2">
    <source>
        <dbReference type="SAM" id="MobiDB-lite"/>
    </source>
</evidence>
<dbReference type="AlphaFoldDB" id="A0A6H5HMF8"/>
<accession>A0A6H5HMF8</accession>
<dbReference type="EMBL" id="CADCXU010032887">
    <property type="protein sequence ID" value="CAB0018463.1"/>
    <property type="molecule type" value="Genomic_DNA"/>
</dbReference>
<name>A0A6H5HMF8_9HEMI</name>
<evidence type="ECO:0000313" key="3">
    <source>
        <dbReference type="EMBL" id="CAB0018463.1"/>
    </source>
</evidence>
<gene>
    <name evidence="3" type="ORF">NTEN_LOCUS22340</name>
</gene>
<proteinExistence type="predicted"/>
<keyword evidence="4" id="KW-1185">Reference proteome</keyword>
<protein>
    <submittedName>
        <fullName evidence="3">Uncharacterized protein</fullName>
    </submittedName>
</protein>